<evidence type="ECO:0000256" key="2">
    <source>
        <dbReference type="ARBA" id="ARBA00022723"/>
    </source>
</evidence>
<dbReference type="SUPFAM" id="SSF109604">
    <property type="entry name" value="HD-domain/PDEase-like"/>
    <property type="match status" value="1"/>
</dbReference>
<evidence type="ECO:0000256" key="4">
    <source>
        <dbReference type="ARBA" id="ARBA00022801"/>
    </source>
</evidence>
<evidence type="ECO:0000256" key="5">
    <source>
        <dbReference type="ARBA" id="ARBA00023004"/>
    </source>
</evidence>
<dbReference type="PANTHER" id="PTHR35795:SF1">
    <property type="entry name" value="BIS(5'-NUCLEOSYL)-TETRAPHOSPHATASE, SYMMETRICAL"/>
    <property type="match status" value="1"/>
</dbReference>
<comment type="catalytic activity">
    <reaction evidence="6">
        <text>P(1),P(4)-bis(5'-adenosyl) tetraphosphate + H2O = 2 ADP + 2 H(+)</text>
        <dbReference type="Rhea" id="RHEA:24252"/>
        <dbReference type="ChEBI" id="CHEBI:15377"/>
        <dbReference type="ChEBI" id="CHEBI:15378"/>
        <dbReference type="ChEBI" id="CHEBI:58141"/>
        <dbReference type="ChEBI" id="CHEBI:456216"/>
        <dbReference type="EC" id="3.6.1.41"/>
    </reaction>
</comment>
<evidence type="ECO:0000256" key="1">
    <source>
        <dbReference type="ARBA" id="ARBA00012506"/>
    </source>
</evidence>
<name>A0A6I4VTM3_9BACL</name>
<evidence type="ECO:0000256" key="6">
    <source>
        <dbReference type="ARBA" id="ARBA00049417"/>
    </source>
</evidence>
<dbReference type="Gene3D" id="1.10.3210.10">
    <property type="entry name" value="Hypothetical protein af1432"/>
    <property type="match status" value="1"/>
</dbReference>
<dbReference type="AlphaFoldDB" id="A0A6I4VTM3"/>
<dbReference type="RefSeq" id="WP_160800877.1">
    <property type="nucleotide sequence ID" value="NZ_WUUL01000004.1"/>
</dbReference>
<dbReference type="Pfam" id="PF01966">
    <property type="entry name" value="HD"/>
    <property type="match status" value="1"/>
</dbReference>
<dbReference type="SMART" id="SM00471">
    <property type="entry name" value="HDc"/>
    <property type="match status" value="1"/>
</dbReference>
<dbReference type="Proteomes" id="UP000430692">
    <property type="component" value="Unassembled WGS sequence"/>
</dbReference>
<dbReference type="GO" id="GO:0000166">
    <property type="term" value="F:nucleotide binding"/>
    <property type="evidence" value="ECO:0007669"/>
    <property type="project" value="UniProtKB-KW"/>
</dbReference>
<evidence type="ECO:0000313" key="8">
    <source>
        <dbReference type="EMBL" id="MXQ53515.1"/>
    </source>
</evidence>
<reference evidence="8 9" key="1">
    <citation type="submission" date="2019-12" db="EMBL/GenBank/DDBJ databases">
        <title>Whole-genome analyses of novel actinobacteria.</title>
        <authorList>
            <person name="Sahin N."/>
            <person name="Saygin H."/>
        </authorList>
    </citation>
    <scope>NUCLEOTIDE SEQUENCE [LARGE SCALE GENOMIC DNA]</scope>
    <source>
        <strain evidence="8 9">KC615</strain>
    </source>
</reference>
<dbReference type="CDD" id="cd00077">
    <property type="entry name" value="HDc"/>
    <property type="match status" value="1"/>
</dbReference>
<dbReference type="InterPro" id="IPR003607">
    <property type="entry name" value="HD/PDEase_dom"/>
</dbReference>
<dbReference type="InterPro" id="IPR005249">
    <property type="entry name" value="YqeK"/>
</dbReference>
<keyword evidence="5" id="KW-0408">Iron</keyword>
<keyword evidence="3" id="KW-0547">Nucleotide-binding</keyword>
<organism evidence="8 9">
    <name type="scientific">Shimazuella alba</name>
    <dbReference type="NCBI Taxonomy" id="2690964"/>
    <lineage>
        <taxon>Bacteria</taxon>
        <taxon>Bacillati</taxon>
        <taxon>Bacillota</taxon>
        <taxon>Bacilli</taxon>
        <taxon>Bacillales</taxon>
        <taxon>Thermoactinomycetaceae</taxon>
        <taxon>Shimazuella</taxon>
    </lineage>
</organism>
<dbReference type="NCBIfam" id="TIGR00488">
    <property type="entry name" value="bis(5'-nucleosyl)-tetraphosphatase (symmetrical) YqeK"/>
    <property type="match status" value="1"/>
</dbReference>
<dbReference type="InterPro" id="IPR051094">
    <property type="entry name" value="Diverse_Catalytic_Enzymes"/>
</dbReference>
<dbReference type="InterPro" id="IPR006674">
    <property type="entry name" value="HD_domain"/>
</dbReference>
<keyword evidence="4" id="KW-0378">Hydrolase</keyword>
<proteinExistence type="predicted"/>
<keyword evidence="2" id="KW-0479">Metal-binding</keyword>
<gene>
    <name evidence="8" type="ORF">GSM42_07185</name>
</gene>
<dbReference type="GO" id="GO:0046872">
    <property type="term" value="F:metal ion binding"/>
    <property type="evidence" value="ECO:0007669"/>
    <property type="project" value="UniProtKB-KW"/>
</dbReference>
<dbReference type="PROSITE" id="PS51831">
    <property type="entry name" value="HD"/>
    <property type="match status" value="1"/>
</dbReference>
<sequence length="188" mass="21563">MNRQDYLDRTREQLPLSRWEHTLRVVETAAILAERYGADKEKVDTAAILHDYCKFWTAEELIFAIKQYKLPQDLLLYNQELWHGPVASVVASKELGVEDQEILNAIFYHTTGRPNMSLVEKVVFLADYIEPARKFPGVDATRLLAQENLDDAIVLALKQMIQFLISSGQRVYPITYDTLNSMTGTNNI</sequence>
<feature type="domain" description="HD" evidence="7">
    <location>
        <begin position="18"/>
        <end position="132"/>
    </location>
</feature>
<accession>A0A6I4VTM3</accession>
<comment type="caution">
    <text evidence="8">The sequence shown here is derived from an EMBL/GenBank/DDBJ whole genome shotgun (WGS) entry which is preliminary data.</text>
</comment>
<dbReference type="EC" id="3.6.1.41" evidence="1"/>
<dbReference type="GO" id="GO:0008803">
    <property type="term" value="F:bis(5'-nucleosyl)-tetraphosphatase (symmetrical) activity"/>
    <property type="evidence" value="ECO:0007669"/>
    <property type="project" value="UniProtKB-EC"/>
</dbReference>
<dbReference type="EMBL" id="WUUL01000004">
    <property type="protein sequence ID" value="MXQ53515.1"/>
    <property type="molecule type" value="Genomic_DNA"/>
</dbReference>
<dbReference type="PANTHER" id="PTHR35795">
    <property type="entry name" value="SLR1885 PROTEIN"/>
    <property type="match status" value="1"/>
</dbReference>
<evidence type="ECO:0000313" key="9">
    <source>
        <dbReference type="Proteomes" id="UP000430692"/>
    </source>
</evidence>
<keyword evidence="9" id="KW-1185">Reference proteome</keyword>
<evidence type="ECO:0000256" key="3">
    <source>
        <dbReference type="ARBA" id="ARBA00022741"/>
    </source>
</evidence>
<protein>
    <recommendedName>
        <fullName evidence="1">bis(5'-nucleosyl)-tetraphosphatase (symmetrical)</fullName>
        <ecNumber evidence="1">3.6.1.41</ecNumber>
    </recommendedName>
</protein>
<evidence type="ECO:0000259" key="7">
    <source>
        <dbReference type="PROSITE" id="PS51831"/>
    </source>
</evidence>